<dbReference type="PROSITE" id="PS00786">
    <property type="entry name" value="5_NUCLEOTIDASE_2"/>
    <property type="match status" value="1"/>
</dbReference>
<organism evidence="4 5">
    <name type="scientific">Candidatus Paraprevotella stercoravium</name>
    <dbReference type="NCBI Taxonomy" id="2838725"/>
    <lineage>
        <taxon>Bacteria</taxon>
        <taxon>Pseudomonadati</taxon>
        <taxon>Bacteroidota</taxon>
        <taxon>Bacteroidia</taxon>
        <taxon>Bacteroidales</taxon>
        <taxon>Prevotellaceae</taxon>
        <taxon>Paraprevotella</taxon>
    </lineage>
</organism>
<evidence type="ECO:0000313" key="4">
    <source>
        <dbReference type="EMBL" id="MBU3853653.1"/>
    </source>
</evidence>
<dbReference type="AlphaFoldDB" id="A0A9E2P1E3"/>
<reference evidence="4" key="2">
    <citation type="submission" date="2021-04" db="EMBL/GenBank/DDBJ databases">
        <authorList>
            <person name="Gilroy R."/>
        </authorList>
    </citation>
    <scope>NUCLEOTIDE SEQUENCE</scope>
    <source>
        <strain evidence="4">G3-2149</strain>
    </source>
</reference>
<dbReference type="PANTHER" id="PTHR11575:SF24">
    <property type="entry name" value="5'-NUCLEOTIDASE"/>
    <property type="match status" value="1"/>
</dbReference>
<dbReference type="GO" id="GO:0000166">
    <property type="term" value="F:nucleotide binding"/>
    <property type="evidence" value="ECO:0007669"/>
    <property type="project" value="InterPro"/>
</dbReference>
<dbReference type="GO" id="GO:0009166">
    <property type="term" value="P:nucleotide catabolic process"/>
    <property type="evidence" value="ECO:0007669"/>
    <property type="project" value="InterPro"/>
</dbReference>
<dbReference type="InterPro" id="IPR006146">
    <property type="entry name" value="5'-Nucleotdase_CS"/>
</dbReference>
<dbReference type="Pfam" id="PF00149">
    <property type="entry name" value="Metallophos"/>
    <property type="match status" value="1"/>
</dbReference>
<gene>
    <name evidence="4" type="ORF">H9789_07540</name>
</gene>
<comment type="similarity">
    <text evidence="1">Belongs to the 5'-nucleotidase family.</text>
</comment>
<dbReference type="Gene3D" id="3.60.21.10">
    <property type="match status" value="1"/>
</dbReference>
<reference evidence="4" key="1">
    <citation type="journal article" date="2021" name="PeerJ">
        <title>Extensive microbial diversity within the chicken gut microbiome revealed by metagenomics and culture.</title>
        <authorList>
            <person name="Gilroy R."/>
            <person name="Ravi A."/>
            <person name="Getino M."/>
            <person name="Pursley I."/>
            <person name="Horton D.L."/>
            <person name="Alikhan N.F."/>
            <person name="Baker D."/>
            <person name="Gharbi K."/>
            <person name="Hall N."/>
            <person name="Watson M."/>
            <person name="Adriaenssens E.M."/>
            <person name="Foster-Nyarko E."/>
            <person name="Jarju S."/>
            <person name="Secka A."/>
            <person name="Antonio M."/>
            <person name="Oren A."/>
            <person name="Chaudhuri R.R."/>
            <person name="La Ragione R."/>
            <person name="Hildebrand F."/>
            <person name="Pallen M.J."/>
        </authorList>
    </citation>
    <scope>NUCLEOTIDE SEQUENCE</scope>
    <source>
        <strain evidence="4">G3-2149</strain>
    </source>
</reference>
<protein>
    <submittedName>
        <fullName evidence="4">Bifunctional metallophosphatase/5'-nucleotidase</fullName>
    </submittedName>
</protein>
<evidence type="ECO:0000313" key="5">
    <source>
        <dbReference type="Proteomes" id="UP000823865"/>
    </source>
</evidence>
<sequence>MKIRTNISLWVVLFCLALVQQAGAQGTQDTVITLTVLHTNDTHSCVMPINKNFADTALADKGGYLRREAFVDQMRRKDADLLLFDSGDFSQGSAYYNLFHGEVEVGLMNRMHYDAATIGNHEFDFGLENMKRIFEMAQFPIVCANYDFSKTILKDVVKPYTILHRKGMKIGIFGISPQLEGLVAKNSYGDVVYQDPVKVANEVASYLKLQERCDLVICLSHLGWAIGKMNDEALINNTRYIDMVLGGHSHTYFTVPLQVPNADGQPVICNQMGKSGRFVGCLKVDMQPVRK</sequence>
<dbReference type="PRINTS" id="PR01607">
    <property type="entry name" value="APYRASEFAMLY"/>
</dbReference>
<dbReference type="InterPro" id="IPR029052">
    <property type="entry name" value="Metallo-depent_PP-like"/>
</dbReference>
<dbReference type="EMBL" id="JAHLFU010000161">
    <property type="protein sequence ID" value="MBU3853653.1"/>
    <property type="molecule type" value="Genomic_DNA"/>
</dbReference>
<evidence type="ECO:0000256" key="1">
    <source>
        <dbReference type="ARBA" id="ARBA00006654"/>
    </source>
</evidence>
<accession>A0A9E2P1E3</accession>
<proteinExistence type="inferred from homology"/>
<comment type="caution">
    <text evidence="4">The sequence shown here is derived from an EMBL/GenBank/DDBJ whole genome shotgun (WGS) entry which is preliminary data.</text>
</comment>
<dbReference type="InterPro" id="IPR006179">
    <property type="entry name" value="5_nucleotidase/apyrase"/>
</dbReference>
<name>A0A9E2P1E3_9BACT</name>
<dbReference type="PANTHER" id="PTHR11575">
    <property type="entry name" value="5'-NUCLEOTIDASE-RELATED"/>
    <property type="match status" value="1"/>
</dbReference>
<keyword evidence="2" id="KW-0732">Signal</keyword>
<dbReference type="GO" id="GO:0046872">
    <property type="term" value="F:metal ion binding"/>
    <property type="evidence" value="ECO:0007669"/>
    <property type="project" value="InterPro"/>
</dbReference>
<feature type="domain" description="Calcineurin-like phosphoesterase" evidence="3">
    <location>
        <begin position="35"/>
        <end position="252"/>
    </location>
</feature>
<evidence type="ECO:0000256" key="2">
    <source>
        <dbReference type="SAM" id="SignalP"/>
    </source>
</evidence>
<evidence type="ECO:0000259" key="3">
    <source>
        <dbReference type="Pfam" id="PF00149"/>
    </source>
</evidence>
<dbReference type="CDD" id="cd00845">
    <property type="entry name" value="MPP_UshA_N_like"/>
    <property type="match status" value="1"/>
</dbReference>
<dbReference type="SUPFAM" id="SSF56300">
    <property type="entry name" value="Metallo-dependent phosphatases"/>
    <property type="match status" value="1"/>
</dbReference>
<feature type="chain" id="PRO_5038695444" evidence="2">
    <location>
        <begin position="25"/>
        <end position="291"/>
    </location>
</feature>
<dbReference type="GO" id="GO:0016788">
    <property type="term" value="F:hydrolase activity, acting on ester bonds"/>
    <property type="evidence" value="ECO:0007669"/>
    <property type="project" value="InterPro"/>
</dbReference>
<dbReference type="Proteomes" id="UP000823865">
    <property type="component" value="Unassembled WGS sequence"/>
</dbReference>
<feature type="signal peptide" evidence="2">
    <location>
        <begin position="1"/>
        <end position="24"/>
    </location>
</feature>
<dbReference type="InterPro" id="IPR004843">
    <property type="entry name" value="Calcineurin-like_PHP"/>
</dbReference>